<dbReference type="Pfam" id="PF14015">
    <property type="entry name" value="DUF4231"/>
    <property type="match status" value="1"/>
</dbReference>
<evidence type="ECO:0000313" key="3">
    <source>
        <dbReference type="Proteomes" id="UP001172082"/>
    </source>
</evidence>
<dbReference type="InterPro" id="IPR025325">
    <property type="entry name" value="DUF4231"/>
</dbReference>
<dbReference type="RefSeq" id="WP_346753169.1">
    <property type="nucleotide sequence ID" value="NZ_JAUJEA010000006.1"/>
</dbReference>
<dbReference type="Proteomes" id="UP001172082">
    <property type="component" value="Unassembled WGS sequence"/>
</dbReference>
<keyword evidence="1" id="KW-1133">Transmembrane helix</keyword>
<proteinExistence type="predicted"/>
<keyword evidence="3" id="KW-1185">Reference proteome</keyword>
<evidence type="ECO:0000313" key="2">
    <source>
        <dbReference type="EMBL" id="MDN5203147.1"/>
    </source>
</evidence>
<sequence length="150" mass="17562">MENSIAVFEKSLNESISQFSKQRGRMFKIVRYYKYSIVGLTALSTIVLGLQIEDFTVYQKNIALVIGTVVTALTTLSTFWNVEEYWLQNKVIEQQLKSLKYKFEFDKSEKLSISKDRLLEFSRQFQEITNQQQTYWKGALEEISEASDNE</sequence>
<name>A0ABT8KT25_9BACT</name>
<organism evidence="2 3">
    <name type="scientific">Splendidivirga corallicola</name>
    <dbReference type="NCBI Taxonomy" id="3051826"/>
    <lineage>
        <taxon>Bacteria</taxon>
        <taxon>Pseudomonadati</taxon>
        <taxon>Bacteroidota</taxon>
        <taxon>Cytophagia</taxon>
        <taxon>Cytophagales</taxon>
        <taxon>Splendidivirgaceae</taxon>
        <taxon>Splendidivirga</taxon>
    </lineage>
</organism>
<feature type="transmembrane region" description="Helical" evidence="1">
    <location>
        <begin position="62"/>
        <end position="82"/>
    </location>
</feature>
<gene>
    <name evidence="2" type="ORF">QQ008_17285</name>
</gene>
<keyword evidence="1" id="KW-0472">Membrane</keyword>
<accession>A0ABT8KT25</accession>
<reference evidence="2" key="1">
    <citation type="submission" date="2023-06" db="EMBL/GenBank/DDBJ databases">
        <title>Genomic of Parafulvivirga corallium.</title>
        <authorList>
            <person name="Wang G."/>
        </authorList>
    </citation>
    <scope>NUCLEOTIDE SEQUENCE</scope>
    <source>
        <strain evidence="2">BMA10</strain>
    </source>
</reference>
<dbReference type="NCBIfam" id="NF033634">
    <property type="entry name" value="SLATT_1"/>
    <property type="match status" value="1"/>
</dbReference>
<evidence type="ECO:0000256" key="1">
    <source>
        <dbReference type="SAM" id="Phobius"/>
    </source>
</evidence>
<comment type="caution">
    <text evidence="2">The sequence shown here is derived from an EMBL/GenBank/DDBJ whole genome shotgun (WGS) entry which is preliminary data.</text>
</comment>
<dbReference type="EMBL" id="JAUJEA010000006">
    <property type="protein sequence ID" value="MDN5203147.1"/>
    <property type="molecule type" value="Genomic_DNA"/>
</dbReference>
<protein>
    <submittedName>
        <fullName evidence="2">DUF4231 domain-containing protein</fullName>
    </submittedName>
</protein>
<keyword evidence="1" id="KW-0812">Transmembrane</keyword>
<feature type="transmembrane region" description="Helical" evidence="1">
    <location>
        <begin position="32"/>
        <end position="50"/>
    </location>
</feature>